<proteinExistence type="predicted"/>
<accession>A0A6G1F4X4</accession>
<keyword evidence="1" id="KW-0732">Signal</keyword>
<evidence type="ECO:0000313" key="3">
    <source>
        <dbReference type="Proteomes" id="UP000479710"/>
    </source>
</evidence>
<dbReference type="AlphaFoldDB" id="A0A6G1F4X4"/>
<organism evidence="2 3">
    <name type="scientific">Oryza meyeriana var. granulata</name>
    <dbReference type="NCBI Taxonomy" id="110450"/>
    <lineage>
        <taxon>Eukaryota</taxon>
        <taxon>Viridiplantae</taxon>
        <taxon>Streptophyta</taxon>
        <taxon>Embryophyta</taxon>
        <taxon>Tracheophyta</taxon>
        <taxon>Spermatophyta</taxon>
        <taxon>Magnoliopsida</taxon>
        <taxon>Liliopsida</taxon>
        <taxon>Poales</taxon>
        <taxon>Poaceae</taxon>
        <taxon>BOP clade</taxon>
        <taxon>Oryzoideae</taxon>
        <taxon>Oryzeae</taxon>
        <taxon>Oryzinae</taxon>
        <taxon>Oryza</taxon>
        <taxon>Oryza meyeriana</taxon>
    </lineage>
</organism>
<reference evidence="2 3" key="1">
    <citation type="submission" date="2019-11" db="EMBL/GenBank/DDBJ databases">
        <title>Whole genome sequence of Oryza granulata.</title>
        <authorList>
            <person name="Li W."/>
        </authorList>
    </citation>
    <scope>NUCLEOTIDE SEQUENCE [LARGE SCALE GENOMIC DNA]</scope>
    <source>
        <strain evidence="3">cv. Menghai</strain>
        <tissue evidence="2">Leaf</tissue>
    </source>
</reference>
<dbReference type="EMBL" id="SPHZ02000001">
    <property type="protein sequence ID" value="KAF0931921.1"/>
    <property type="molecule type" value="Genomic_DNA"/>
</dbReference>
<keyword evidence="3" id="KW-1185">Reference proteome</keyword>
<feature type="signal peptide" evidence="1">
    <location>
        <begin position="1"/>
        <end position="30"/>
    </location>
</feature>
<feature type="chain" id="PRO_5026065047" evidence="1">
    <location>
        <begin position="31"/>
        <end position="112"/>
    </location>
</feature>
<dbReference type="OrthoDB" id="10342132at2759"/>
<sequence length="112" mass="12028">MADKGVSKASMVVAAAAWLLLLLIVLAADAAAAPAGEAAAAWRRLEDSVEMEPLPAELDRVQRRVLATETDNGHDPLDQNKQVCISNCLPGREYTLPPPGSHCDRKYYNPGC</sequence>
<gene>
    <name evidence="2" type="ORF">E2562_007108</name>
</gene>
<comment type="caution">
    <text evidence="2">The sequence shown here is derived from an EMBL/GenBank/DDBJ whole genome shotgun (WGS) entry which is preliminary data.</text>
</comment>
<evidence type="ECO:0000313" key="2">
    <source>
        <dbReference type="EMBL" id="KAF0931921.1"/>
    </source>
</evidence>
<protein>
    <submittedName>
        <fullName evidence="2">Uncharacterized protein</fullName>
    </submittedName>
</protein>
<dbReference type="Proteomes" id="UP000479710">
    <property type="component" value="Unassembled WGS sequence"/>
</dbReference>
<name>A0A6G1F4X4_9ORYZ</name>
<evidence type="ECO:0000256" key="1">
    <source>
        <dbReference type="SAM" id="SignalP"/>
    </source>
</evidence>